<evidence type="ECO:0000256" key="1">
    <source>
        <dbReference type="ARBA" id="ARBA00011738"/>
    </source>
</evidence>
<dbReference type="AlphaFoldDB" id="A0A7J6LRU4"/>
<evidence type="ECO:0000256" key="2">
    <source>
        <dbReference type="SAM" id="MobiDB-lite"/>
    </source>
</evidence>
<dbReference type="PROSITE" id="PS51502">
    <property type="entry name" value="S_R_A_B_BARREL"/>
    <property type="match status" value="1"/>
</dbReference>
<feature type="domain" description="Stress-response A/B barrel" evidence="3">
    <location>
        <begin position="15"/>
        <end position="109"/>
    </location>
</feature>
<dbReference type="Pfam" id="PF07876">
    <property type="entry name" value="Dabb"/>
    <property type="match status" value="1"/>
</dbReference>
<feature type="region of interest" description="Disordered" evidence="2">
    <location>
        <begin position="140"/>
        <end position="192"/>
    </location>
</feature>
<name>A0A7J6LRU4_PERCH</name>
<dbReference type="InterPro" id="IPR011008">
    <property type="entry name" value="Dimeric_a/b-barrel"/>
</dbReference>
<protein>
    <recommendedName>
        <fullName evidence="3">Stress-response A/B barrel domain-containing protein</fullName>
    </recommendedName>
</protein>
<dbReference type="PANTHER" id="PTHR33178">
    <property type="match status" value="1"/>
</dbReference>
<dbReference type="InterPro" id="IPR044662">
    <property type="entry name" value="HS1/DABB1-like"/>
</dbReference>
<dbReference type="Proteomes" id="UP000591131">
    <property type="component" value="Unassembled WGS sequence"/>
</dbReference>
<reference evidence="4 5" key="1">
    <citation type="submission" date="2020-04" db="EMBL/GenBank/DDBJ databases">
        <title>Perkinsus chesapeaki whole genome sequence.</title>
        <authorList>
            <person name="Bogema D.R."/>
        </authorList>
    </citation>
    <scope>NUCLEOTIDE SEQUENCE [LARGE SCALE GENOMIC DNA]</scope>
    <source>
        <strain evidence="4">ATCC PRA-425</strain>
    </source>
</reference>
<accession>A0A7J6LRU4</accession>
<feature type="compositionally biased region" description="Basic and acidic residues" evidence="2">
    <location>
        <begin position="229"/>
        <end position="256"/>
    </location>
</feature>
<dbReference type="Gene3D" id="3.30.70.100">
    <property type="match status" value="1"/>
</dbReference>
<comment type="subunit">
    <text evidence="1">Homodimer.</text>
</comment>
<dbReference type="OrthoDB" id="42919at2759"/>
<proteinExistence type="predicted"/>
<dbReference type="PANTHER" id="PTHR33178:SF10">
    <property type="entry name" value="STRESS-RESPONSE A_B BARREL DOMAIN-CONTAINING PROTEIN"/>
    <property type="match status" value="1"/>
</dbReference>
<dbReference type="SUPFAM" id="SSF54909">
    <property type="entry name" value="Dimeric alpha+beta barrel"/>
    <property type="match status" value="1"/>
</dbReference>
<gene>
    <name evidence="4" type="ORF">FOL47_006422</name>
</gene>
<comment type="caution">
    <text evidence="4">The sequence shown here is derived from an EMBL/GenBank/DDBJ whole genome shotgun (WGS) entry which is preliminary data.</text>
</comment>
<keyword evidence="5" id="KW-1185">Reference proteome</keyword>
<dbReference type="EMBL" id="JAAPAO010000359">
    <property type="protein sequence ID" value="KAF4662018.1"/>
    <property type="molecule type" value="Genomic_DNA"/>
</dbReference>
<feature type="region of interest" description="Disordered" evidence="2">
    <location>
        <begin position="229"/>
        <end position="265"/>
    </location>
</feature>
<evidence type="ECO:0000313" key="5">
    <source>
        <dbReference type="Proteomes" id="UP000591131"/>
    </source>
</evidence>
<evidence type="ECO:0000259" key="3">
    <source>
        <dbReference type="PROSITE" id="PS51502"/>
    </source>
</evidence>
<dbReference type="InterPro" id="IPR013097">
    <property type="entry name" value="Dabb"/>
</dbReference>
<dbReference type="SMART" id="SM00886">
    <property type="entry name" value="Dabb"/>
    <property type="match status" value="1"/>
</dbReference>
<feature type="compositionally biased region" description="Basic and acidic residues" evidence="2">
    <location>
        <begin position="169"/>
        <end position="183"/>
    </location>
</feature>
<sequence length="291" mass="32938">MATAGVTPSTDCPKIGHMVTFKFQKGVTEEAIQETIDALNNMVDKIPSIRGFKVHRDIGLDPARNYDLMILAKFDDENGWKDYMNHPIHLHVIKNSLIPVIIPAVRPTVGIARLAMARTLTRTFATTESSGTQWVNETLKEKPKEEATTTATAATQSSTGGSWLTQMLRESEEREKKMEKEEASGQGPSARLSHLDNFQDVYQKLRRKSADGVMDHGDIAQRVYEYSHKRAEQEREEKQRKAMETKKPAKGEDKTKGKQGRLATGKRQFTLHSLVQLVLLKGFYAWRWPLD</sequence>
<organism evidence="4 5">
    <name type="scientific">Perkinsus chesapeaki</name>
    <name type="common">Clam parasite</name>
    <name type="synonym">Perkinsus andrewsi</name>
    <dbReference type="NCBI Taxonomy" id="330153"/>
    <lineage>
        <taxon>Eukaryota</taxon>
        <taxon>Sar</taxon>
        <taxon>Alveolata</taxon>
        <taxon>Perkinsozoa</taxon>
        <taxon>Perkinsea</taxon>
        <taxon>Perkinsida</taxon>
        <taxon>Perkinsidae</taxon>
        <taxon>Perkinsus</taxon>
    </lineage>
</organism>
<feature type="compositionally biased region" description="Polar residues" evidence="2">
    <location>
        <begin position="156"/>
        <end position="165"/>
    </location>
</feature>
<evidence type="ECO:0000313" key="4">
    <source>
        <dbReference type="EMBL" id="KAF4662018.1"/>
    </source>
</evidence>